<gene>
    <name evidence="1" type="ORF">CFT12S02225_08860</name>
</gene>
<comment type="caution">
    <text evidence="1">The sequence shown here is derived from an EMBL/GenBank/DDBJ whole genome shotgun (WGS) entry which is preliminary data.</text>
</comment>
<reference evidence="1 2" key="1">
    <citation type="journal article" date="2016" name="Genome Biol. Evol.">
        <title>Comparative Genomics of Campylobacter fetus from Reptiles and Mammals Reveals Divergent Evolution in Host-Associated Lineages.</title>
        <authorList>
            <person name="Gilbert M.J."/>
            <person name="Miller W.G."/>
            <person name="Yee E."/>
            <person name="Zomer A.L."/>
            <person name="van der Graaf-van Bloois L."/>
            <person name="Fitzgerald C."/>
            <person name="Forbes K.J."/>
            <person name="Meric G."/>
            <person name="Sheppard S.K."/>
            <person name="Wagenaar J.A."/>
            <person name="Duim B."/>
        </authorList>
    </citation>
    <scope>NUCLEOTIDE SEQUENCE [LARGE SCALE GENOMIC DNA]</scope>
    <source>
        <strain evidence="1 2">12S02225-3</strain>
    </source>
</reference>
<dbReference type="EMBL" id="LFLK01000014">
    <property type="protein sequence ID" value="OCR90019.1"/>
    <property type="molecule type" value="Genomic_DNA"/>
</dbReference>
<protein>
    <submittedName>
        <fullName evidence="1">Uncharacterized protein</fullName>
    </submittedName>
</protein>
<accession>A0AAX0H8Y9</accession>
<name>A0AAX0H8Y9_CAMFE</name>
<evidence type="ECO:0000313" key="2">
    <source>
        <dbReference type="Proteomes" id="UP000093100"/>
    </source>
</evidence>
<organism evidence="1 2">
    <name type="scientific">Campylobacter fetus subsp. testudinum</name>
    <dbReference type="NCBI Taxonomy" id="1507806"/>
    <lineage>
        <taxon>Bacteria</taxon>
        <taxon>Pseudomonadati</taxon>
        <taxon>Campylobacterota</taxon>
        <taxon>Epsilonproteobacteria</taxon>
        <taxon>Campylobacterales</taxon>
        <taxon>Campylobacteraceae</taxon>
        <taxon>Campylobacter</taxon>
    </lineage>
</organism>
<dbReference type="AlphaFoldDB" id="A0AAX0H8Y9"/>
<sequence length="73" mass="7871">MIKAKKAKGLANKKAGLFFGKQVNHPGTKAQPYLENALNSYMSGGGLARAKTALAKDIRDKVLNDVKQSLKLD</sequence>
<dbReference type="Proteomes" id="UP000093100">
    <property type="component" value="Unassembled WGS sequence"/>
</dbReference>
<proteinExistence type="predicted"/>
<evidence type="ECO:0000313" key="1">
    <source>
        <dbReference type="EMBL" id="OCR90019.1"/>
    </source>
</evidence>